<dbReference type="InterPro" id="IPR041881">
    <property type="entry name" value="PqqD_sf"/>
</dbReference>
<dbReference type="EMBL" id="JASCTH010000025">
    <property type="protein sequence ID" value="MDI6103347.1"/>
    <property type="molecule type" value="Genomic_DNA"/>
</dbReference>
<dbReference type="Gene3D" id="1.10.10.1150">
    <property type="entry name" value="Coenzyme PQQ synthesis protein D (PqqD)"/>
    <property type="match status" value="1"/>
</dbReference>
<accession>A0ABT6WUC4</accession>
<protein>
    <submittedName>
        <fullName evidence="1">Os1348 family NHLP clan protein</fullName>
    </submittedName>
</protein>
<proteinExistence type="predicted"/>
<name>A0ABT6WUC4_9ACTN</name>
<evidence type="ECO:0000313" key="2">
    <source>
        <dbReference type="Proteomes" id="UP001241758"/>
    </source>
</evidence>
<sequence length="292" mass="32219">MTTSELQACLARLYVDDAFRELFLRWPEAALQGYELDPVEDRAVRGLDVAALRFFAASLRNKRVKRFRHAYPALFALGHPHVDRLAARYHQVCGDDGRLGIHEDILAFGRFIERCAAGDDILPPYVSDLARFERHYYAASAEVAPAVRPAGALDEESRPARHPGIRMVTFDHDVVAIEEAVTSGRKPSEEASAGGYPIVFRHRTPDAPHGMVRINTPTAAVVDACDGTRPMPAVVDHVRSRLGIADDLTTPVTETVIRLLDRGVLTPVPLDGSRDTAPAEVLVADWVHDESF</sequence>
<keyword evidence="2" id="KW-1185">Reference proteome</keyword>
<comment type="caution">
    <text evidence="1">The sequence shown here is derived from an EMBL/GenBank/DDBJ whole genome shotgun (WGS) entry which is preliminary data.</text>
</comment>
<reference evidence="1 2" key="1">
    <citation type="submission" date="2023-05" db="EMBL/GenBank/DDBJ databases">
        <title>Actinoplanes sp. NEAU-A12 genome sequencing.</title>
        <authorList>
            <person name="Wang Z.-S."/>
        </authorList>
    </citation>
    <scope>NUCLEOTIDE SEQUENCE [LARGE SCALE GENOMIC DNA]</scope>
    <source>
        <strain evidence="1 2">NEAU-A12</strain>
    </source>
</reference>
<dbReference type="RefSeq" id="WP_282764375.1">
    <property type="nucleotide sequence ID" value="NZ_JASCTH010000025.1"/>
</dbReference>
<evidence type="ECO:0000313" key="1">
    <source>
        <dbReference type="EMBL" id="MDI6103347.1"/>
    </source>
</evidence>
<gene>
    <name evidence="1" type="ORF">QLQ12_32535</name>
</gene>
<dbReference type="NCBIfam" id="NF038399">
    <property type="entry name" value="NH_RiPP_Os17"/>
    <property type="match status" value="1"/>
</dbReference>
<organism evidence="1 2">
    <name type="scientific">Actinoplanes sandaracinus</name>
    <dbReference type="NCBI Taxonomy" id="3045177"/>
    <lineage>
        <taxon>Bacteria</taxon>
        <taxon>Bacillati</taxon>
        <taxon>Actinomycetota</taxon>
        <taxon>Actinomycetes</taxon>
        <taxon>Micromonosporales</taxon>
        <taxon>Micromonosporaceae</taxon>
        <taxon>Actinoplanes</taxon>
    </lineage>
</organism>
<dbReference type="Proteomes" id="UP001241758">
    <property type="component" value="Unassembled WGS sequence"/>
</dbReference>